<keyword evidence="2" id="KW-0472">Membrane</keyword>
<dbReference type="Proteomes" id="UP001215827">
    <property type="component" value="Chromosome"/>
</dbReference>
<dbReference type="Gene3D" id="1.25.40.10">
    <property type="entry name" value="Tetratricopeptide repeat domain"/>
    <property type="match status" value="1"/>
</dbReference>
<dbReference type="EMBL" id="CP121106">
    <property type="protein sequence ID" value="WFL76643.1"/>
    <property type="molecule type" value="Genomic_DNA"/>
</dbReference>
<feature type="transmembrane region" description="Helical" evidence="2">
    <location>
        <begin position="89"/>
        <end position="109"/>
    </location>
</feature>
<keyword evidence="2" id="KW-0812">Transmembrane</keyword>
<evidence type="ECO:0000256" key="1">
    <source>
        <dbReference type="SAM" id="MobiDB-lite"/>
    </source>
</evidence>
<organism evidence="3 4">
    <name type="scientific">Altererythrobacter arenosus</name>
    <dbReference type="NCBI Taxonomy" id="3032592"/>
    <lineage>
        <taxon>Bacteria</taxon>
        <taxon>Pseudomonadati</taxon>
        <taxon>Pseudomonadota</taxon>
        <taxon>Alphaproteobacteria</taxon>
        <taxon>Sphingomonadales</taxon>
        <taxon>Erythrobacteraceae</taxon>
        <taxon>Altererythrobacter</taxon>
    </lineage>
</organism>
<dbReference type="RefSeq" id="WP_278015408.1">
    <property type="nucleotide sequence ID" value="NZ_CP121106.1"/>
</dbReference>
<proteinExistence type="predicted"/>
<evidence type="ECO:0000313" key="4">
    <source>
        <dbReference type="Proteomes" id="UP001215827"/>
    </source>
</evidence>
<protein>
    <recommendedName>
        <fullName evidence="5">Tetratricopeptide repeat protein</fullName>
    </recommendedName>
</protein>
<accession>A0ABY8FNQ4</accession>
<feature type="region of interest" description="Disordered" evidence="1">
    <location>
        <begin position="57"/>
        <end position="81"/>
    </location>
</feature>
<sequence length="487" mass="53278">MDALGRPENFDPAIDSYPRVQVSRLRKNLESYYARNLPTNRLKVSIEEGSYRLTLIRAKQDQSESRTPSGQRPIASDADPPARSITSTIPILLSIAVVVASFIVGYFALKDLTGMGQGPSGPPAVELKVIEAPGWATSGGSTIGHELERIARIQLSNSFVSKPYQDRFVDDPADYVVTIDMGVGDSREPEIHLSMMNANSEVLFADRIAVDFSDLENARDDLEAALIYLTSPNGVIALDQLKKIGSRPANGYQCFVRVENMRTDGATAARLVEECLKKFPDSDYRSFWLARKSYGFYQAKAASGQSLEREGEGWSYLRQAIKIDEYNPFANFVAAKLELANDNCDAAIGFIRRAVERGSSYPTLVAALEADASSCLAPSEVRELQARLRPMVERNPSPDALLQLYLMVAAIAADDLPTAQVVASRASKNDASTQIEATNALLSEAIEDPAFAASNEESIRNALRPFVWSDRGLDAIIEVLLERGANA</sequence>
<evidence type="ECO:0000256" key="2">
    <source>
        <dbReference type="SAM" id="Phobius"/>
    </source>
</evidence>
<keyword evidence="2" id="KW-1133">Transmembrane helix</keyword>
<gene>
    <name evidence="3" type="ORF">P7228_11630</name>
</gene>
<dbReference type="SUPFAM" id="SSF48452">
    <property type="entry name" value="TPR-like"/>
    <property type="match status" value="1"/>
</dbReference>
<evidence type="ECO:0008006" key="5">
    <source>
        <dbReference type="Google" id="ProtNLM"/>
    </source>
</evidence>
<dbReference type="InterPro" id="IPR011990">
    <property type="entry name" value="TPR-like_helical_dom_sf"/>
</dbReference>
<reference evidence="3 4" key="1">
    <citation type="submission" date="2023-03" db="EMBL/GenBank/DDBJ databases">
        <title>Altererythrobacter sp. CAU 1644 isolated from sand.</title>
        <authorList>
            <person name="Kim W."/>
        </authorList>
    </citation>
    <scope>NUCLEOTIDE SEQUENCE [LARGE SCALE GENOMIC DNA]</scope>
    <source>
        <strain evidence="3 4">CAU 1644</strain>
    </source>
</reference>
<name>A0ABY8FNQ4_9SPHN</name>
<keyword evidence="4" id="KW-1185">Reference proteome</keyword>
<evidence type="ECO:0000313" key="3">
    <source>
        <dbReference type="EMBL" id="WFL76643.1"/>
    </source>
</evidence>